<organism evidence="1">
    <name type="scientific">Aegilops tauschii</name>
    <name type="common">Tausch's goatgrass</name>
    <name type="synonym">Aegilops squarrosa</name>
    <dbReference type="NCBI Taxonomy" id="37682"/>
    <lineage>
        <taxon>Eukaryota</taxon>
        <taxon>Viridiplantae</taxon>
        <taxon>Streptophyta</taxon>
        <taxon>Embryophyta</taxon>
        <taxon>Tracheophyta</taxon>
        <taxon>Spermatophyta</taxon>
        <taxon>Magnoliopsida</taxon>
        <taxon>Liliopsida</taxon>
        <taxon>Poales</taxon>
        <taxon>Poaceae</taxon>
        <taxon>BOP clade</taxon>
        <taxon>Pooideae</taxon>
        <taxon>Triticodae</taxon>
        <taxon>Triticeae</taxon>
        <taxon>Triticinae</taxon>
        <taxon>Aegilops</taxon>
    </lineage>
</organism>
<dbReference type="SUPFAM" id="SSF81383">
    <property type="entry name" value="F-box domain"/>
    <property type="match status" value="1"/>
</dbReference>
<proteinExistence type="predicted"/>
<dbReference type="InterPro" id="IPR036047">
    <property type="entry name" value="F-box-like_dom_sf"/>
</dbReference>
<name>M8B5E4_AEGTA</name>
<dbReference type="EnsemblPlants" id="EMT09201">
    <property type="protein sequence ID" value="EMT09201"/>
    <property type="gene ID" value="F775_33004"/>
</dbReference>
<evidence type="ECO:0000313" key="1">
    <source>
        <dbReference type="EnsemblPlants" id="EMT09201"/>
    </source>
</evidence>
<evidence type="ECO:0008006" key="2">
    <source>
        <dbReference type="Google" id="ProtNLM"/>
    </source>
</evidence>
<accession>M8B5E4</accession>
<dbReference type="PANTHER" id="PTHR32133:SF394">
    <property type="entry name" value="F-BOX DOMAIN-CONTAINING PROTEIN"/>
    <property type="match status" value="1"/>
</dbReference>
<reference evidence="1" key="1">
    <citation type="submission" date="2015-06" db="UniProtKB">
        <authorList>
            <consortium name="EnsemblPlants"/>
        </authorList>
    </citation>
    <scope>IDENTIFICATION</scope>
</reference>
<protein>
    <recommendedName>
        <fullName evidence="2">F-box domain-containing protein</fullName>
    </recommendedName>
</protein>
<dbReference type="AlphaFoldDB" id="M8B5E4"/>
<sequence length="267" mass="29600">MVEELVEKILLSIPPEEPEILIRAYLACKPWCRLLSGNAFRSRYLALHGTAPRDEAVVWDPMSRRRTKLRESDYFCTAAVLCSVDGCDHAACNSDPFSVACIEDEGCVDDDEHSLLRASVYSSYTQKWTSPACIHIGFVSDNCFMGRPSLHIGKQLYFLLDHGLGILRAIDLNMLHPIGHPMSSHPPVFAGSLEGTDVSIVVTDLGVFTFDRKSLKCKKLSSKKYIYGWDLAEHIFLYTSFNTIPAPAGVVDDQRAGEGGGVYHAEV</sequence>
<dbReference type="PANTHER" id="PTHR32133">
    <property type="entry name" value="OS07G0120400 PROTEIN"/>
    <property type="match status" value="1"/>
</dbReference>